<dbReference type="EMBL" id="AP018448">
    <property type="protein sequence ID" value="BBC39131.1"/>
    <property type="molecule type" value="Genomic_DNA"/>
</dbReference>
<evidence type="ECO:0000313" key="2">
    <source>
        <dbReference type="EMBL" id="BBC39131.1"/>
    </source>
</evidence>
<reference evidence="2 3" key="1">
    <citation type="journal article" date="2010" name="ChemBioChem">
        <title>Cloning and characterization of the biosynthetic gene cluster of 16-membered macrolide antibiotic FD-891: involvement of a dual functional cytochrome P450 monooxygenase catalyzing epoxidation and hydroxylation.</title>
        <authorList>
            <person name="Kudo F."/>
            <person name="Motegi A."/>
            <person name="Mizoue K."/>
            <person name="Eguchi T."/>
        </authorList>
    </citation>
    <scope>NUCLEOTIDE SEQUENCE [LARGE SCALE GENOMIC DNA]</scope>
    <source>
        <strain evidence="2 3">A-8890</strain>
    </source>
</reference>
<accession>A0ABN5W0A1</accession>
<reference evidence="2 3" key="2">
    <citation type="journal article" date="2023" name="ChemBioChem">
        <title>Acyltransferase Domain Exchange between Two Independent Type I Polyketide Synthases in the Same Producer Strain of Macrolide Antibiotics.</title>
        <authorList>
            <person name="Kudo F."/>
            <person name="Kishikawa K."/>
            <person name="Tsuboi K."/>
            <person name="Kido T."/>
            <person name="Usui T."/>
            <person name="Hashimoto J."/>
            <person name="Shin-Ya K."/>
            <person name="Miyanaga A."/>
            <person name="Eguchi T."/>
        </authorList>
    </citation>
    <scope>NUCLEOTIDE SEQUENCE [LARGE SCALE GENOMIC DNA]</scope>
    <source>
        <strain evidence="2 3">A-8890</strain>
    </source>
</reference>
<dbReference type="Proteomes" id="UP001321542">
    <property type="component" value="Chromosome"/>
</dbReference>
<keyword evidence="3" id="KW-1185">Reference proteome</keyword>
<dbReference type="EMBL" id="AP018448">
    <property type="protein sequence ID" value="BBC29371.1"/>
    <property type="molecule type" value="Genomic_DNA"/>
</dbReference>
<evidence type="ECO:0000313" key="3">
    <source>
        <dbReference type="Proteomes" id="UP001321542"/>
    </source>
</evidence>
<organism evidence="2 3">
    <name type="scientific">Streptomyces graminofaciens</name>
    <dbReference type="NCBI Taxonomy" id="68212"/>
    <lineage>
        <taxon>Bacteria</taxon>
        <taxon>Bacillati</taxon>
        <taxon>Actinomycetota</taxon>
        <taxon>Actinomycetes</taxon>
        <taxon>Kitasatosporales</taxon>
        <taxon>Streptomycetaceae</taxon>
        <taxon>Streptomyces</taxon>
    </lineage>
</organism>
<evidence type="ECO:0000313" key="1">
    <source>
        <dbReference type="EMBL" id="BBC29371.1"/>
    </source>
</evidence>
<sequence length="79" mass="8668">MLMSASPADLHMPQLMLATELTCSQVRSGLAMLRDVIAKKGWRPLFCTRADGYQFTADGDVLQAYEVGVIHESRPRSAG</sequence>
<name>A0ABN5W0A1_9ACTN</name>
<protein>
    <submittedName>
        <fullName evidence="2">Uncharacterized protein</fullName>
    </submittedName>
</protein>
<gene>
    <name evidence="1" type="ORF">SGFS_006650</name>
    <name evidence="2" type="ORF">SGFS_104250</name>
</gene>
<proteinExistence type="predicted"/>